<keyword evidence="1" id="KW-0433">Leucine-rich repeat</keyword>
<evidence type="ECO:0000256" key="1">
    <source>
        <dbReference type="ARBA" id="ARBA00022614"/>
    </source>
</evidence>
<name>A0A0F2M7D1_SPOSC</name>
<dbReference type="RefSeq" id="XP_016588274.1">
    <property type="nucleotide sequence ID" value="XM_016735407.1"/>
</dbReference>
<dbReference type="InterPro" id="IPR032675">
    <property type="entry name" value="LRR_dom_sf"/>
</dbReference>
<sequence>MSDEPSLPRMPPFRAADSIFGPNRKRGRLFDGNGSGSASGSSSHQLSAHQLLLNNSSDPAVFSSDDDPALDNYTLPDPTGTGHPRIRKKKRYVGAWFAQHPASTDSTFDEDPSLQQQDRERDQGQREPQTMTLPLLSSPVRPRPSKKRRTFERQFDSGVWMGKEGIAEGADGAEGDEDMLEAAMAESPPPPSQSSTSSQLSLAPPPAAPLQTDFPPPPPRQRRVFQRVPSLAVNSAEEKARKIVQECIEAGDDKISLIGLGLTALSNATVEPLSGLVPFPVVTEGVAFEQRDPKLKLFLSSNNLVRLPGALFQLQHLTVLSLRGNGLTELPPAIGQLRNLKSLNVSLNKLQSLPAELLPLIRTCGQGGRLTELLVHPNPYFSPEEEVEDNNKKDAVPRPARHVGDRPTRVARSPVHYMDSWGKTWSSFTLDPAALGACNLIPTEDMAVKSVPPVESTAVAAATSCVPTLVSLAMEACYRTPQLPQLPDLLPPEAPPRLARQLGKALAVRDSGGSTCSVCSHGQGQLATRRPMVAPMTAWLEWWEFGKPDVNVTYTHTAAVSGSTGAAAAASTIGGGGAGGADTPQPARLQENEIEVLPFMWRGCSWGCVPRVEVVEKEEDEEDER</sequence>
<dbReference type="GeneID" id="27670684"/>
<dbReference type="GO" id="GO:0005737">
    <property type="term" value="C:cytoplasm"/>
    <property type="evidence" value="ECO:0007669"/>
    <property type="project" value="TreeGrafter"/>
</dbReference>
<dbReference type="OrthoDB" id="1517790at2759"/>
<organism evidence="4 5">
    <name type="scientific">Sporothrix schenckii 1099-18</name>
    <dbReference type="NCBI Taxonomy" id="1397361"/>
    <lineage>
        <taxon>Eukaryota</taxon>
        <taxon>Fungi</taxon>
        <taxon>Dikarya</taxon>
        <taxon>Ascomycota</taxon>
        <taxon>Pezizomycotina</taxon>
        <taxon>Sordariomycetes</taxon>
        <taxon>Sordariomycetidae</taxon>
        <taxon>Ophiostomatales</taxon>
        <taxon>Ophiostomataceae</taxon>
        <taxon>Sporothrix</taxon>
    </lineage>
</organism>
<dbReference type="InterPro" id="IPR050216">
    <property type="entry name" value="LRR_domain-containing"/>
</dbReference>
<dbReference type="PANTHER" id="PTHR48051:SF1">
    <property type="entry name" value="RAS SUPPRESSOR PROTEIN 1"/>
    <property type="match status" value="1"/>
</dbReference>
<proteinExistence type="predicted"/>
<gene>
    <name evidence="4" type="ORF">SPSK_08820</name>
</gene>
<protein>
    <recommendedName>
        <fullName evidence="6">Leucine rich repeat domain containing protein</fullName>
    </recommendedName>
</protein>
<dbReference type="VEuPathDB" id="FungiDB:SPSK_08820"/>
<feature type="region of interest" description="Disordered" evidence="3">
    <location>
        <begin position="382"/>
        <end position="408"/>
    </location>
</feature>
<evidence type="ECO:0000256" key="3">
    <source>
        <dbReference type="SAM" id="MobiDB-lite"/>
    </source>
</evidence>
<reference evidence="4 5" key="2">
    <citation type="journal article" date="2015" name="Eukaryot. Cell">
        <title>Asexual propagation of a virulent clone complex in a human and feline outbreak of sporotrichosis.</title>
        <authorList>
            <person name="Teixeira Mde M."/>
            <person name="Rodrigues A.M."/>
            <person name="Tsui C.K."/>
            <person name="de Almeida L.G."/>
            <person name="Van Diepeningen A.D."/>
            <person name="van den Ende B.G."/>
            <person name="Fernandes G.F."/>
            <person name="Kano R."/>
            <person name="Hamelin R.C."/>
            <person name="Lopes-Bezerra L.M."/>
            <person name="Vasconcelos A.T."/>
            <person name="de Hoog S."/>
            <person name="de Camargo Z.P."/>
            <person name="Felipe M.S."/>
        </authorList>
    </citation>
    <scope>NUCLEOTIDE SEQUENCE [LARGE SCALE GENOMIC DNA]</scope>
    <source>
        <strain evidence="4 5">1099-18</strain>
    </source>
</reference>
<dbReference type="PANTHER" id="PTHR48051">
    <property type="match status" value="1"/>
</dbReference>
<dbReference type="Pfam" id="PF13855">
    <property type="entry name" value="LRR_8"/>
    <property type="match status" value="1"/>
</dbReference>
<evidence type="ECO:0000313" key="5">
    <source>
        <dbReference type="Proteomes" id="UP000033710"/>
    </source>
</evidence>
<dbReference type="AlphaFoldDB" id="A0A0F2M7D1"/>
<keyword evidence="2" id="KW-0677">Repeat</keyword>
<dbReference type="Proteomes" id="UP000033710">
    <property type="component" value="Unassembled WGS sequence"/>
</dbReference>
<feature type="region of interest" description="Disordered" evidence="3">
    <location>
        <begin position="1"/>
        <end position="172"/>
    </location>
</feature>
<dbReference type="SMART" id="SM00369">
    <property type="entry name" value="LRR_TYP"/>
    <property type="match status" value="2"/>
</dbReference>
<feature type="compositionally biased region" description="Low complexity" evidence="3">
    <location>
        <begin position="126"/>
        <end position="140"/>
    </location>
</feature>
<dbReference type="InterPro" id="IPR003591">
    <property type="entry name" value="Leu-rich_rpt_typical-subtyp"/>
</dbReference>
<comment type="caution">
    <text evidence="4">The sequence shown here is derived from an EMBL/GenBank/DDBJ whole genome shotgun (WGS) entry which is preliminary data.</text>
</comment>
<dbReference type="Gene3D" id="3.80.10.10">
    <property type="entry name" value="Ribonuclease Inhibitor"/>
    <property type="match status" value="1"/>
</dbReference>
<feature type="compositionally biased region" description="Pro residues" evidence="3">
    <location>
        <begin position="203"/>
        <end position="219"/>
    </location>
</feature>
<dbReference type="KEGG" id="ssck:SPSK_08820"/>
<dbReference type="PROSITE" id="PS51450">
    <property type="entry name" value="LRR"/>
    <property type="match status" value="1"/>
</dbReference>
<evidence type="ECO:0000256" key="2">
    <source>
        <dbReference type="ARBA" id="ARBA00022737"/>
    </source>
</evidence>
<dbReference type="EMBL" id="AXCR01000007">
    <property type="protein sequence ID" value="KJR85598.1"/>
    <property type="molecule type" value="Genomic_DNA"/>
</dbReference>
<feature type="compositionally biased region" description="Low complexity" evidence="3">
    <location>
        <begin position="36"/>
        <end position="57"/>
    </location>
</feature>
<feature type="compositionally biased region" description="Basic and acidic residues" evidence="3">
    <location>
        <begin position="389"/>
        <end position="408"/>
    </location>
</feature>
<reference evidence="4 5" key="1">
    <citation type="journal article" date="2014" name="BMC Genomics">
        <title>Comparative genomics of the major fungal agents of human and animal Sporotrichosis: Sporothrix schenckii and Sporothrix brasiliensis.</title>
        <authorList>
            <person name="Teixeira M.M."/>
            <person name="de Almeida L.G."/>
            <person name="Kubitschek-Barreira P."/>
            <person name="Alves F.L."/>
            <person name="Kioshima E.S."/>
            <person name="Abadio A.K."/>
            <person name="Fernandes L."/>
            <person name="Derengowski L.S."/>
            <person name="Ferreira K.S."/>
            <person name="Souza R.C."/>
            <person name="Ruiz J.C."/>
            <person name="de Andrade N.C."/>
            <person name="Paes H.C."/>
            <person name="Nicola A.M."/>
            <person name="Albuquerque P."/>
            <person name="Gerber A.L."/>
            <person name="Martins V.P."/>
            <person name="Peconick L.D."/>
            <person name="Neto A.V."/>
            <person name="Chaucanez C.B."/>
            <person name="Silva P.A."/>
            <person name="Cunha O.L."/>
            <person name="de Oliveira F.F."/>
            <person name="dos Santos T.C."/>
            <person name="Barros A.L."/>
            <person name="Soares M.A."/>
            <person name="de Oliveira L.M."/>
            <person name="Marini M.M."/>
            <person name="Villalobos-Duno H."/>
            <person name="Cunha M.M."/>
            <person name="de Hoog S."/>
            <person name="da Silveira J.F."/>
            <person name="Henrissat B."/>
            <person name="Nino-Vega G.A."/>
            <person name="Cisalpino P.S."/>
            <person name="Mora-Montes H.M."/>
            <person name="Almeida S.R."/>
            <person name="Stajich J.E."/>
            <person name="Lopes-Bezerra L.M."/>
            <person name="Vasconcelos A.T."/>
            <person name="Felipe M.S."/>
        </authorList>
    </citation>
    <scope>NUCLEOTIDE SEQUENCE [LARGE SCALE GENOMIC DNA]</scope>
    <source>
        <strain evidence="4 5">1099-18</strain>
    </source>
</reference>
<dbReference type="SUPFAM" id="SSF52075">
    <property type="entry name" value="Outer arm dynein light chain 1"/>
    <property type="match status" value="1"/>
</dbReference>
<accession>A0A0F2M7D1</accession>
<evidence type="ECO:0000313" key="4">
    <source>
        <dbReference type="EMBL" id="KJR85598.1"/>
    </source>
</evidence>
<dbReference type="InterPro" id="IPR001611">
    <property type="entry name" value="Leu-rich_rpt"/>
</dbReference>
<feature type="region of interest" description="Disordered" evidence="3">
    <location>
        <begin position="184"/>
        <end position="222"/>
    </location>
</feature>
<evidence type="ECO:0008006" key="6">
    <source>
        <dbReference type="Google" id="ProtNLM"/>
    </source>
</evidence>
<feature type="compositionally biased region" description="Low complexity" evidence="3">
    <location>
        <begin position="193"/>
        <end position="202"/>
    </location>
</feature>